<dbReference type="Gene3D" id="3.40.50.300">
    <property type="entry name" value="P-loop containing nucleotide triphosphate hydrolases"/>
    <property type="match status" value="1"/>
</dbReference>
<dbReference type="PANTHER" id="PTHR10039">
    <property type="entry name" value="AMELOGENIN"/>
    <property type="match status" value="1"/>
</dbReference>
<evidence type="ECO:0000313" key="4">
    <source>
        <dbReference type="Proteomes" id="UP001221142"/>
    </source>
</evidence>
<protein>
    <recommendedName>
        <fullName evidence="2">Nephrocystin 3-like N-terminal domain-containing protein</fullName>
    </recommendedName>
</protein>
<accession>A0AAD7B915</accession>
<feature type="domain" description="Nephrocystin 3-like N-terminal" evidence="2">
    <location>
        <begin position="85"/>
        <end position="250"/>
    </location>
</feature>
<dbReference type="InterPro" id="IPR056884">
    <property type="entry name" value="NPHP3-like_N"/>
</dbReference>
<keyword evidence="4" id="KW-1185">Reference proteome</keyword>
<evidence type="ECO:0000313" key="3">
    <source>
        <dbReference type="EMBL" id="KAJ7614390.1"/>
    </source>
</evidence>
<proteinExistence type="predicted"/>
<dbReference type="SUPFAM" id="SSF52540">
    <property type="entry name" value="P-loop containing nucleoside triphosphate hydrolases"/>
    <property type="match status" value="1"/>
</dbReference>
<dbReference type="Pfam" id="PF24883">
    <property type="entry name" value="NPHP3_N"/>
    <property type="match status" value="1"/>
</dbReference>
<organism evidence="3 4">
    <name type="scientific">Roridomyces roridus</name>
    <dbReference type="NCBI Taxonomy" id="1738132"/>
    <lineage>
        <taxon>Eukaryota</taxon>
        <taxon>Fungi</taxon>
        <taxon>Dikarya</taxon>
        <taxon>Basidiomycota</taxon>
        <taxon>Agaricomycotina</taxon>
        <taxon>Agaricomycetes</taxon>
        <taxon>Agaricomycetidae</taxon>
        <taxon>Agaricales</taxon>
        <taxon>Marasmiineae</taxon>
        <taxon>Mycenaceae</taxon>
        <taxon>Roridomyces</taxon>
    </lineage>
</organism>
<sequence>MLRLEGDRPVRLQNQGPGNIVRIEGDRPVQFQNSGTFNNVAGSMHVSHTTNVGEYGLDILFRAMSPDAIHDSAERPPDPSCHPGTRRAILDQLDKWSFEQPSDSLILWVHGCAGIGKSAIAQQFAASCHDRGQLGGSFFFKRGSASCGTWRNVLPTLVYQLTVAFPQLGPMIQRAVDTDRRVLGKAMHHQLEQLLVKPFRETPPLRSRPILVIDGLDECEDRGAQTTLMRALIDILRSGNATLHILDCSRSEPHLREVFEATENSDVCQGLEIQTDASALTDIRRYLTEEFSRIHQLHTCRGMLLEADWPGEDTIDHLVRKSSGTFIYASTVLRYVDDEYSHPAEQLDAVLSLDPASLTPLDDLYTQILAAVPNKRTLLRVVHAVLETELDPEVIDGALQMRRGTSRAILRGLHAVVRVHPVRILRSQQPVELLHASFEDFLVDSHRSSSFCVSGEGGLETLVHDMARALSSGSLEPYDFQSITSAFVQRFPKIPPSDKLLPVFWNVNFQHEVYNHYWPWSSKDQAQTVITWLETSNSESPRDYPTKISHPEYLQSPDLLSVLRIWDVLPRFSFRHDILLVLDLLALKWNVLLPLTKVSGTDSVDIVAIQEFLNDPEKSGALFMPRKEIMHFAALRSIRHLKEAVLQPNYIPQFKLQAWISLLFRYQPDAELLDALKDVNLAQACSRLELDAQYHLACHEGGHVQPRWFAIILKWIRKAPSPPPELLRSWEQQKKAVKECYARLPSEMYPDDPPEVDYDSDLDIYFDDHLDED</sequence>
<evidence type="ECO:0000259" key="2">
    <source>
        <dbReference type="Pfam" id="PF24883"/>
    </source>
</evidence>
<dbReference type="PANTHER" id="PTHR10039:SF14">
    <property type="entry name" value="NACHT DOMAIN-CONTAINING PROTEIN"/>
    <property type="match status" value="1"/>
</dbReference>
<name>A0AAD7B915_9AGAR</name>
<evidence type="ECO:0000256" key="1">
    <source>
        <dbReference type="ARBA" id="ARBA00022737"/>
    </source>
</evidence>
<dbReference type="AlphaFoldDB" id="A0AAD7B915"/>
<comment type="caution">
    <text evidence="3">The sequence shown here is derived from an EMBL/GenBank/DDBJ whole genome shotgun (WGS) entry which is preliminary data.</text>
</comment>
<reference evidence="3" key="1">
    <citation type="submission" date="2023-03" db="EMBL/GenBank/DDBJ databases">
        <title>Massive genome expansion in bonnet fungi (Mycena s.s.) driven by repeated elements and novel gene families across ecological guilds.</title>
        <authorList>
            <consortium name="Lawrence Berkeley National Laboratory"/>
            <person name="Harder C.B."/>
            <person name="Miyauchi S."/>
            <person name="Viragh M."/>
            <person name="Kuo A."/>
            <person name="Thoen E."/>
            <person name="Andreopoulos B."/>
            <person name="Lu D."/>
            <person name="Skrede I."/>
            <person name="Drula E."/>
            <person name="Henrissat B."/>
            <person name="Morin E."/>
            <person name="Kohler A."/>
            <person name="Barry K."/>
            <person name="LaButti K."/>
            <person name="Morin E."/>
            <person name="Salamov A."/>
            <person name="Lipzen A."/>
            <person name="Mereny Z."/>
            <person name="Hegedus B."/>
            <person name="Baldrian P."/>
            <person name="Stursova M."/>
            <person name="Weitz H."/>
            <person name="Taylor A."/>
            <person name="Grigoriev I.V."/>
            <person name="Nagy L.G."/>
            <person name="Martin F."/>
            <person name="Kauserud H."/>
        </authorList>
    </citation>
    <scope>NUCLEOTIDE SEQUENCE</scope>
    <source>
        <strain evidence="3">9284</strain>
    </source>
</reference>
<dbReference type="EMBL" id="JARKIF010000026">
    <property type="protein sequence ID" value="KAJ7614390.1"/>
    <property type="molecule type" value="Genomic_DNA"/>
</dbReference>
<dbReference type="InterPro" id="IPR027417">
    <property type="entry name" value="P-loop_NTPase"/>
</dbReference>
<gene>
    <name evidence="3" type="ORF">FB45DRAFT_873929</name>
</gene>
<dbReference type="Proteomes" id="UP001221142">
    <property type="component" value="Unassembled WGS sequence"/>
</dbReference>
<keyword evidence="1" id="KW-0677">Repeat</keyword>